<evidence type="ECO:0000313" key="9">
    <source>
        <dbReference type="Proteomes" id="UP000029980"/>
    </source>
</evidence>
<dbReference type="InterPro" id="IPR041048">
    <property type="entry name" value="RuvB-like_C"/>
</dbReference>
<proteinExistence type="inferred from homology"/>
<dbReference type="KEGG" id="teu:TEU_08265"/>
<organism evidence="8 9">
    <name type="scientific">Thermococcus eurythermalis</name>
    <dbReference type="NCBI Taxonomy" id="1505907"/>
    <lineage>
        <taxon>Archaea</taxon>
        <taxon>Methanobacteriati</taxon>
        <taxon>Methanobacteriota</taxon>
        <taxon>Thermococci</taxon>
        <taxon>Thermococcales</taxon>
        <taxon>Thermococcaceae</taxon>
        <taxon>Thermococcus</taxon>
    </lineage>
</organism>
<reference evidence="8 9" key="1">
    <citation type="journal article" date="2015" name="Int. J. Syst. Evol. Microbiol.">
        <title>Thermococcus eurythermalis sp. nov., a conditional piezophilic hyperthermophilic archaeon with a wide temperature range isolated from an oil-immersed chimney in the Guaymas Basin.</title>
        <authorList>
            <person name="Zhao W."/>
            <person name="Zeng X."/>
            <person name="Xiao X."/>
        </authorList>
    </citation>
    <scope>NUCLEOTIDE SEQUENCE [LARGE SCALE GENOMIC DNA]</scope>
    <source>
        <strain evidence="8 9">A501</strain>
    </source>
</reference>
<dbReference type="Gene3D" id="2.40.50.360">
    <property type="entry name" value="RuvB-like helicase, domain II"/>
    <property type="match status" value="1"/>
</dbReference>
<dbReference type="FunFam" id="2.40.50.360:FF:000001">
    <property type="entry name" value="RuvB-like helicase"/>
    <property type="match status" value="1"/>
</dbReference>
<evidence type="ECO:0000256" key="4">
    <source>
        <dbReference type="ARBA" id="ARBA00022801"/>
    </source>
</evidence>
<keyword evidence="9" id="KW-1185">Reference proteome</keyword>
<dbReference type="Pfam" id="PF06068">
    <property type="entry name" value="TIP49"/>
    <property type="match status" value="1"/>
</dbReference>
<feature type="domain" description="AAA+ ATPase" evidence="7">
    <location>
        <begin position="63"/>
        <end position="354"/>
    </location>
</feature>
<dbReference type="InterPro" id="IPR012340">
    <property type="entry name" value="NA-bd_OB-fold"/>
</dbReference>
<dbReference type="PANTHER" id="PTHR11093">
    <property type="entry name" value="RUVB-RELATED REPTIN AND PONTIN"/>
    <property type="match status" value="1"/>
</dbReference>
<dbReference type="Pfam" id="PF17856">
    <property type="entry name" value="TIP49_C"/>
    <property type="match status" value="1"/>
</dbReference>
<protein>
    <recommendedName>
        <fullName evidence="2">DNA helicase</fullName>
        <ecNumber evidence="2">3.6.4.12</ecNumber>
    </recommendedName>
</protein>
<dbReference type="Gene3D" id="1.10.8.60">
    <property type="match status" value="1"/>
</dbReference>
<dbReference type="OrthoDB" id="45425at2157"/>
<evidence type="ECO:0000259" key="7">
    <source>
        <dbReference type="SMART" id="SM00382"/>
    </source>
</evidence>
<evidence type="ECO:0000256" key="5">
    <source>
        <dbReference type="ARBA" id="ARBA00022806"/>
    </source>
</evidence>
<dbReference type="HOGENOM" id="CLU_028311_1_1_2"/>
<dbReference type="GO" id="GO:0005524">
    <property type="term" value="F:ATP binding"/>
    <property type="evidence" value="ECO:0007669"/>
    <property type="project" value="UniProtKB-KW"/>
</dbReference>
<dbReference type="GO" id="GO:0016787">
    <property type="term" value="F:hydrolase activity"/>
    <property type="evidence" value="ECO:0007669"/>
    <property type="project" value="UniProtKB-KW"/>
</dbReference>
<evidence type="ECO:0000256" key="3">
    <source>
        <dbReference type="ARBA" id="ARBA00022741"/>
    </source>
</evidence>
<evidence type="ECO:0000256" key="2">
    <source>
        <dbReference type="ARBA" id="ARBA00012551"/>
    </source>
</evidence>
<dbReference type="EMBL" id="CP008887">
    <property type="protein sequence ID" value="AIU70325.1"/>
    <property type="molecule type" value="Genomic_DNA"/>
</dbReference>
<dbReference type="AlphaFoldDB" id="A0A097QV22"/>
<dbReference type="InterPro" id="IPR027417">
    <property type="entry name" value="P-loop_NTPase"/>
</dbReference>
<dbReference type="InterPro" id="IPR027238">
    <property type="entry name" value="RuvB-like"/>
</dbReference>
<keyword evidence="6" id="KW-0067">ATP-binding</keyword>
<dbReference type="Gene3D" id="3.40.50.300">
    <property type="entry name" value="P-loop containing nucleotide triphosphate hydrolases"/>
    <property type="match status" value="1"/>
</dbReference>
<dbReference type="InterPro" id="IPR042487">
    <property type="entry name" value="RuvBL1/2_DNA/RNA_bd_dom"/>
</dbReference>
<comment type="similarity">
    <text evidence="1">Belongs to the RuvB family.</text>
</comment>
<dbReference type="STRING" id="1505907.TEU_08265"/>
<evidence type="ECO:0000313" key="8">
    <source>
        <dbReference type="EMBL" id="AIU70325.1"/>
    </source>
</evidence>
<keyword evidence="3" id="KW-0547">Nucleotide-binding</keyword>
<accession>A0A097QV22</accession>
<gene>
    <name evidence="8" type="ORF">TEU_08265</name>
</gene>
<sequence length="441" mass="49024">MPAGIEEVAKVSFDRVGMHSHIKGLGLDENGKARFIADGMVGQVKAREAAGIAVELIKRGKLAGKGILLVGPTGSGKTAIAMGIARELGEDVPFVQIAGSEIYSAEVNKTEFLKQAMRRAIGVRISEERKVYEGEVAKIEIKRTRHPFNPYVEVPESVIITLRTKDDEKTVRAGREIAYQLMEMGVEEGDVIQIDAETGRVSKIGTTKEEEGLFFKRKVNLPNGPVLKIKEFTYTVTLHDLDVANARGNIFGLLFSTGAEISDDVRRRVDETVKSWVEEGRATLVPGVLFIDEVHMLDIEAFSFLARAMESELAPILILATNRGRTRIRGTDIEAPHGIPIDMLDRLLIINTEPYRKEEIREIVKIRAKEEKIEVSEEAIEYLAELGEKTSLRYAVQLLAPASVLAKGGRVEREHVEKAKEYFADLKRSIEFVEKLEGMLS</sequence>
<dbReference type="FunFam" id="1.10.8.60:FF:000010">
    <property type="entry name" value="RuvB-like helicase"/>
    <property type="match status" value="1"/>
</dbReference>
<dbReference type="GO" id="GO:0003678">
    <property type="term" value="F:DNA helicase activity"/>
    <property type="evidence" value="ECO:0007669"/>
    <property type="project" value="UniProtKB-EC"/>
</dbReference>
<dbReference type="InterPro" id="IPR003593">
    <property type="entry name" value="AAA+_ATPase"/>
</dbReference>
<evidence type="ECO:0000256" key="6">
    <source>
        <dbReference type="ARBA" id="ARBA00022840"/>
    </source>
</evidence>
<dbReference type="SUPFAM" id="SSF52540">
    <property type="entry name" value="P-loop containing nucleoside triphosphate hydrolases"/>
    <property type="match status" value="1"/>
</dbReference>
<dbReference type="EC" id="3.6.4.12" evidence="2"/>
<dbReference type="SUPFAM" id="SSF50249">
    <property type="entry name" value="Nucleic acid-binding proteins"/>
    <property type="match status" value="1"/>
</dbReference>
<dbReference type="InterPro" id="IPR010339">
    <property type="entry name" value="TIP49_P-loop"/>
</dbReference>
<keyword evidence="4" id="KW-0378">Hydrolase</keyword>
<evidence type="ECO:0000256" key="1">
    <source>
        <dbReference type="ARBA" id="ARBA00007519"/>
    </source>
</evidence>
<name>A0A097QV22_9EURY</name>
<dbReference type="SMART" id="SM00382">
    <property type="entry name" value="AAA"/>
    <property type="match status" value="1"/>
</dbReference>
<dbReference type="Proteomes" id="UP000029980">
    <property type="component" value="Chromosome"/>
</dbReference>
<keyword evidence="5" id="KW-0347">Helicase</keyword>